<feature type="coiled-coil region" evidence="4">
    <location>
        <begin position="925"/>
        <end position="952"/>
    </location>
</feature>
<feature type="compositionally biased region" description="Low complexity" evidence="5">
    <location>
        <begin position="85"/>
        <end position="98"/>
    </location>
</feature>
<dbReference type="InterPro" id="IPR036961">
    <property type="entry name" value="Kinesin_motor_dom_sf"/>
</dbReference>
<dbReference type="GO" id="GO:0007018">
    <property type="term" value="P:microtubule-based movement"/>
    <property type="evidence" value="ECO:0007669"/>
    <property type="project" value="InterPro"/>
</dbReference>
<evidence type="ECO:0000256" key="2">
    <source>
        <dbReference type="ARBA" id="ARBA00023175"/>
    </source>
</evidence>
<dbReference type="InterPro" id="IPR027417">
    <property type="entry name" value="P-loop_NTPase"/>
</dbReference>
<dbReference type="Proteomes" id="UP000722791">
    <property type="component" value="Unassembled WGS sequence"/>
</dbReference>
<feature type="compositionally biased region" description="Basic residues" evidence="5">
    <location>
        <begin position="1405"/>
        <end position="1419"/>
    </location>
</feature>
<name>A0A8J4GWU3_9CHLO</name>
<dbReference type="Gene3D" id="3.40.850.10">
    <property type="entry name" value="Kinesin motor domain"/>
    <property type="match status" value="1"/>
</dbReference>
<feature type="compositionally biased region" description="Low complexity" evidence="5">
    <location>
        <begin position="181"/>
        <end position="193"/>
    </location>
</feature>
<feature type="compositionally biased region" description="Polar residues" evidence="5">
    <location>
        <begin position="868"/>
        <end position="877"/>
    </location>
</feature>
<feature type="region of interest" description="Disordered" evidence="5">
    <location>
        <begin position="1"/>
        <end position="39"/>
    </location>
</feature>
<evidence type="ECO:0000256" key="4">
    <source>
        <dbReference type="SAM" id="Coils"/>
    </source>
</evidence>
<feature type="region of interest" description="Disordered" evidence="5">
    <location>
        <begin position="1405"/>
        <end position="1443"/>
    </location>
</feature>
<feature type="non-terminal residue" evidence="7">
    <location>
        <position position="1"/>
    </location>
</feature>
<comment type="caution">
    <text evidence="7">The sequence shown here is derived from an EMBL/GenBank/DDBJ whole genome shotgun (WGS) entry which is preliminary data.</text>
</comment>
<keyword evidence="2 3" id="KW-0505">Motor protein</keyword>
<dbReference type="PANTHER" id="PTHR47968">
    <property type="entry name" value="CENTROMERE PROTEIN E"/>
    <property type="match status" value="1"/>
</dbReference>
<evidence type="ECO:0000256" key="5">
    <source>
        <dbReference type="SAM" id="MobiDB-lite"/>
    </source>
</evidence>
<dbReference type="GO" id="GO:0005524">
    <property type="term" value="F:ATP binding"/>
    <property type="evidence" value="ECO:0007669"/>
    <property type="project" value="UniProtKB-UniRule"/>
</dbReference>
<evidence type="ECO:0000313" key="7">
    <source>
        <dbReference type="EMBL" id="GIM15498.1"/>
    </source>
</evidence>
<keyword evidence="3" id="KW-0547">Nucleotide-binding</keyword>
<evidence type="ECO:0000256" key="3">
    <source>
        <dbReference type="PROSITE-ProRule" id="PRU00283"/>
    </source>
</evidence>
<feature type="binding site" evidence="3">
    <location>
        <begin position="491"/>
        <end position="498"/>
    </location>
    <ligand>
        <name>ATP</name>
        <dbReference type="ChEBI" id="CHEBI:30616"/>
    </ligand>
</feature>
<feature type="compositionally biased region" description="Pro residues" evidence="5">
    <location>
        <begin position="144"/>
        <end position="154"/>
    </location>
</feature>
<gene>
    <name evidence="7" type="ORF">Vretimale_18274</name>
</gene>
<dbReference type="GO" id="GO:0003777">
    <property type="term" value="F:microtubule motor activity"/>
    <property type="evidence" value="ECO:0007669"/>
    <property type="project" value="InterPro"/>
</dbReference>
<feature type="compositionally biased region" description="Low complexity" evidence="5">
    <location>
        <begin position="8"/>
        <end position="28"/>
    </location>
</feature>
<feature type="domain" description="Kinesin motor" evidence="6">
    <location>
        <begin position="404"/>
        <end position="748"/>
    </location>
</feature>
<feature type="compositionally biased region" description="Pro residues" evidence="5">
    <location>
        <begin position="852"/>
        <end position="865"/>
    </location>
</feature>
<evidence type="ECO:0000259" key="6">
    <source>
        <dbReference type="PROSITE" id="PS50067"/>
    </source>
</evidence>
<dbReference type="GO" id="GO:0008017">
    <property type="term" value="F:microtubule binding"/>
    <property type="evidence" value="ECO:0007669"/>
    <property type="project" value="InterPro"/>
</dbReference>
<comment type="similarity">
    <text evidence="3">Belongs to the TRAFAC class myosin-kinesin ATPase superfamily. Kinesin family.</text>
</comment>
<feature type="region of interest" description="Disordered" evidence="5">
    <location>
        <begin position="842"/>
        <end position="877"/>
    </location>
</feature>
<dbReference type="EMBL" id="BNCQ01000065">
    <property type="protein sequence ID" value="GIM15498.1"/>
    <property type="molecule type" value="Genomic_DNA"/>
</dbReference>
<dbReference type="SMART" id="SM00129">
    <property type="entry name" value="KISc"/>
    <property type="match status" value="1"/>
</dbReference>
<proteinExistence type="inferred from homology"/>
<dbReference type="InterPro" id="IPR027640">
    <property type="entry name" value="Kinesin-like_fam"/>
</dbReference>
<dbReference type="PRINTS" id="PR00380">
    <property type="entry name" value="KINESINHEAVY"/>
</dbReference>
<evidence type="ECO:0000313" key="8">
    <source>
        <dbReference type="Proteomes" id="UP000722791"/>
    </source>
</evidence>
<feature type="compositionally biased region" description="Pro residues" evidence="5">
    <location>
        <begin position="105"/>
        <end position="118"/>
    </location>
</feature>
<feature type="compositionally biased region" description="Low complexity" evidence="5">
    <location>
        <begin position="134"/>
        <end position="143"/>
    </location>
</feature>
<sequence>EEEEKEVTAAPPAVPEAQSPPRSAAPTTKARRRTDDDDYAEDFESYCSDFESYASSRQATRDGCRTAGTTRHHVASRPVTTSRQLTAAAAALTAPTTPEKLPSRSPTPPPPPPPPPPAMALAAEQEDEYDADGAASLAASSRLPSPPALPPPGSLTPRRHSTAGSQSKSQDGRRIELTHGSSRARSAAASSAAAEDDDERDAEPGGEDGDDEAGEDEEDADGKARRGVKGESAQSSRRLAAAVGDSDGGGDEDDAVAMIRVQAAAAARRAAAAAAEFNAMFPPLPVALDEGGGELRRSRSYSDVETGKLLKELSAIEAARSVATHSRASTAATSSAAAAAVAAAAGSVYAVAKLPSGRLELLRSRTYGSVGSTSAGTVSAAAAAAAAAVATPSRNAVREPSRERIRVAVRARPVPKAGDKEAWIIDPESRTVRLKEGAVNSTHRHISADRVYSFDLVLSPKSTTKQLWASHVVPLMDASLGGVNTTVFAYGQTGSGKTHTMFGSDGRYEDGAIAMSLTYLFKALKTLHKIKGGAEEYSVKISMLELYNEQLRDLLAPGGGPFDRLGRPSGAPLALQDDPRVGVRVHGLEEHAVADVPAAMALVARGAFSRSVGSTAMNEVSSRSHTIVRLALETREAASHELLHTSLVSFVDLAGSERLAKTGSTGARFVEGTNINISLLMLGTVVSKLAEGRVGEFIPYRNSKLTRLLQPCLGGNSKTAIIATVNPSSDQIEETFNTLGFATRAMDVVNQVSVNSYIRGSGAVGGALSGAAAAALQKQVATLKAELAALKKEAGGGVSTGTAMLVAAHDGGGNMALMAERLARLEIEKARLLDRLEALTGRPQGDVYDDLPPTPPDLNLPPARPPGRTNSSGSLIASGTTPLVALRSISRLACVGRGGGAGAASKPLFPRHNEQIPPDEVVMAVRSMRDERDELRRRDAKLRQNLDDVRARLAEVEPYRVLAEQVKEVVGMLENILGPSPLAEAAAQDDLDPAAAASSQAARLAENVQAVAMMHNEMAALQRQLATSEAVAAVATRRSENAEAALQRAAAVAASEQGVDIRLKNMVEQLNSQLTATRRELDVTKSELAKWRDMSAVAPEVGGPGAPAAVAAAAAAAAGGGNDSYDDDEDDDAGKRLLGPASLNVGSFALRRAREAIAQASVLETRCNAAETERDELRDRLQALEAAVASGAPIGRGLLPPYLPQGANPGSIPAGNPRQRQQRPASASGLGEASAVGSSDPLDASRGGEAGQQRFEQLRTHVSSLSREVSALTRERDTLLGMVLRIQAPQPNGALGGSALNPIASVGRPMGHNGSSLLYGGVGGSGGYPFGTNNVFSSVPLPHDMRMDSMGMGAGGGGGGGGARGRGGPLAASALDPNGLWEMDPMMAAALMRDGGSPVKLKPLRGRVPHHHHHHRRLRDGHLSDGYGSGGGNGNNGNNDIANRPEFNARDMPLEAKHRVNRLRDRASRLDAPASNTPPPMGDEGIVGKGLGPMQEQEPVLYNHRDAEVYALKRKLVLAEKARSEAAARSQSELRNMQYGDLLNYRAGGVGGGLGGDASAAVASMGFSASAQMALAAANRDFKEQARSHAAEMRHLEVAHEENLAAARAEAAAVFKQLVEENNRLKVFLAAGGAPGAANGGGSMADPGGGGGSAAVDFPLRSFGGFGARDGGGMRMSYSASPPRRGPSHLSPLRGPNMSPLRNQHGSTALPMLQPSAAAGGGGGTRSERGRVSNRR</sequence>
<feature type="region of interest" description="Disordered" evidence="5">
    <location>
        <begin position="53"/>
        <end position="251"/>
    </location>
</feature>
<keyword evidence="3" id="KW-0067">ATP-binding</keyword>
<dbReference type="PROSITE" id="PS50067">
    <property type="entry name" value="KINESIN_MOTOR_2"/>
    <property type="match status" value="1"/>
</dbReference>
<reference evidence="7" key="1">
    <citation type="journal article" date="2021" name="Proc. Natl. Acad. Sci. U.S.A.">
        <title>Three genomes in the algal genus Volvox reveal the fate of a haploid sex-determining region after a transition to homothallism.</title>
        <authorList>
            <person name="Yamamoto K."/>
            <person name="Hamaji T."/>
            <person name="Kawai-Toyooka H."/>
            <person name="Matsuzaki R."/>
            <person name="Takahashi F."/>
            <person name="Nishimura Y."/>
            <person name="Kawachi M."/>
            <person name="Noguchi H."/>
            <person name="Minakuchi Y."/>
            <person name="Umen J.G."/>
            <person name="Toyoda A."/>
            <person name="Nozaki H."/>
        </authorList>
    </citation>
    <scope>NUCLEOTIDE SEQUENCE</scope>
    <source>
        <strain evidence="7">NIES-3785</strain>
    </source>
</reference>
<feature type="compositionally biased region" description="Basic and acidic residues" evidence="5">
    <location>
        <begin position="1726"/>
        <end position="1736"/>
    </location>
</feature>
<dbReference type="InterPro" id="IPR001752">
    <property type="entry name" value="Kinesin_motor_dom"/>
</dbReference>
<feature type="compositionally biased region" description="Acidic residues" evidence="5">
    <location>
        <begin position="194"/>
        <end position="220"/>
    </location>
</feature>
<dbReference type="SUPFAM" id="SSF52540">
    <property type="entry name" value="P-loop containing nucleoside triphosphate hydrolases"/>
    <property type="match status" value="1"/>
</dbReference>
<feature type="coiled-coil region" evidence="4">
    <location>
        <begin position="773"/>
        <end position="842"/>
    </location>
</feature>
<protein>
    <recommendedName>
        <fullName evidence="6">Kinesin motor domain-containing protein</fullName>
    </recommendedName>
</protein>
<feature type="coiled-coil region" evidence="4">
    <location>
        <begin position="1153"/>
        <end position="1187"/>
    </location>
</feature>
<feature type="region of interest" description="Disordered" evidence="5">
    <location>
        <begin position="1199"/>
        <end position="1252"/>
    </location>
</feature>
<feature type="region of interest" description="Disordered" evidence="5">
    <location>
        <begin position="1674"/>
        <end position="1736"/>
    </location>
</feature>
<evidence type="ECO:0000256" key="1">
    <source>
        <dbReference type="ARBA" id="ARBA00023054"/>
    </source>
</evidence>
<organism evidence="7 8">
    <name type="scientific">Volvox reticuliferus</name>
    <dbReference type="NCBI Taxonomy" id="1737510"/>
    <lineage>
        <taxon>Eukaryota</taxon>
        <taxon>Viridiplantae</taxon>
        <taxon>Chlorophyta</taxon>
        <taxon>core chlorophytes</taxon>
        <taxon>Chlorophyceae</taxon>
        <taxon>CS clade</taxon>
        <taxon>Chlamydomonadales</taxon>
        <taxon>Volvocaceae</taxon>
        <taxon>Volvox</taxon>
    </lineage>
</organism>
<dbReference type="PANTHER" id="PTHR47968:SF75">
    <property type="entry name" value="CENTROMERE-ASSOCIATED PROTEIN E"/>
    <property type="match status" value="1"/>
</dbReference>
<dbReference type="CDD" id="cd00106">
    <property type="entry name" value="KISc"/>
    <property type="match status" value="1"/>
</dbReference>
<keyword evidence="1 4" id="KW-0175">Coiled coil</keyword>
<accession>A0A8J4GWU3</accession>
<dbReference type="Pfam" id="PF00225">
    <property type="entry name" value="Kinesin"/>
    <property type="match status" value="1"/>
</dbReference>